<keyword evidence="6 8" id="KW-1133">Transmembrane helix</keyword>
<dbReference type="AlphaFoldDB" id="A0A1V3JFZ5"/>
<dbReference type="Gene3D" id="1.20.1560.10">
    <property type="entry name" value="ABC transporter type 1, transmembrane domain"/>
    <property type="match status" value="1"/>
</dbReference>
<proteinExistence type="predicted"/>
<comment type="caution">
    <text evidence="11">The sequence shown here is derived from an EMBL/GenBank/DDBJ whole genome shotgun (WGS) entry which is preliminary data.</text>
</comment>
<dbReference type="InterPro" id="IPR003593">
    <property type="entry name" value="AAA+_ATPase"/>
</dbReference>
<dbReference type="SUPFAM" id="SSF52540">
    <property type="entry name" value="P-loop containing nucleoside triphosphate hydrolases"/>
    <property type="match status" value="1"/>
</dbReference>
<evidence type="ECO:0000259" key="10">
    <source>
        <dbReference type="PROSITE" id="PS50929"/>
    </source>
</evidence>
<evidence type="ECO:0000256" key="4">
    <source>
        <dbReference type="ARBA" id="ARBA00022741"/>
    </source>
</evidence>
<dbReference type="SUPFAM" id="SSF90123">
    <property type="entry name" value="ABC transporter transmembrane region"/>
    <property type="match status" value="1"/>
</dbReference>
<keyword evidence="7 8" id="KW-0472">Membrane</keyword>
<dbReference type="PANTHER" id="PTHR11384:SF59">
    <property type="entry name" value="LYSOSOMAL COBALAMIN TRANSPORTER ABCD4"/>
    <property type="match status" value="1"/>
</dbReference>
<dbReference type="InterPro" id="IPR027417">
    <property type="entry name" value="P-loop_NTPase"/>
</dbReference>
<keyword evidence="5 11" id="KW-0067">ATP-binding</keyword>
<evidence type="ECO:0000313" key="11">
    <source>
        <dbReference type="EMBL" id="OOF55337.1"/>
    </source>
</evidence>
<feature type="domain" description="ABC transporter" evidence="9">
    <location>
        <begin position="390"/>
        <end position="584"/>
    </location>
</feature>
<evidence type="ECO:0000256" key="6">
    <source>
        <dbReference type="ARBA" id="ARBA00022989"/>
    </source>
</evidence>
<feature type="transmembrane region" description="Helical" evidence="8">
    <location>
        <begin position="97"/>
        <end position="121"/>
    </location>
</feature>
<evidence type="ECO:0000256" key="1">
    <source>
        <dbReference type="ARBA" id="ARBA00004651"/>
    </source>
</evidence>
<dbReference type="Proteomes" id="UP000188602">
    <property type="component" value="Unassembled WGS sequence"/>
</dbReference>
<keyword evidence="4" id="KW-0547">Nucleotide-binding</keyword>
<dbReference type="OrthoDB" id="9810134at2"/>
<feature type="transmembrane region" description="Helical" evidence="8">
    <location>
        <begin position="186"/>
        <end position="208"/>
    </location>
</feature>
<dbReference type="InterPro" id="IPR036640">
    <property type="entry name" value="ABC1_TM_sf"/>
</dbReference>
<dbReference type="Gene3D" id="3.40.50.300">
    <property type="entry name" value="P-loop containing nucleotide triphosphate hydrolases"/>
    <property type="match status" value="1"/>
</dbReference>
<dbReference type="RefSeq" id="WP_077425738.1">
    <property type="nucleotide sequence ID" value="NZ_MLHQ01000041.1"/>
</dbReference>
<dbReference type="GO" id="GO:0016887">
    <property type="term" value="F:ATP hydrolysis activity"/>
    <property type="evidence" value="ECO:0007669"/>
    <property type="project" value="InterPro"/>
</dbReference>
<dbReference type="PROSITE" id="PS50929">
    <property type="entry name" value="ABC_TM1F"/>
    <property type="match status" value="1"/>
</dbReference>
<dbReference type="Pfam" id="PF00005">
    <property type="entry name" value="ABC_tran"/>
    <property type="match status" value="1"/>
</dbReference>
<accession>A0A1V3JFZ5</accession>
<dbReference type="SMART" id="SM00382">
    <property type="entry name" value="AAA"/>
    <property type="match status" value="1"/>
</dbReference>
<dbReference type="STRING" id="1907939.BKL49_11740"/>
<protein>
    <submittedName>
        <fullName evidence="11">ABC transporter ATP-binding protein</fullName>
    </submittedName>
</protein>
<evidence type="ECO:0000256" key="8">
    <source>
        <dbReference type="SAM" id="Phobius"/>
    </source>
</evidence>
<evidence type="ECO:0000256" key="2">
    <source>
        <dbReference type="ARBA" id="ARBA00022448"/>
    </source>
</evidence>
<dbReference type="InterPro" id="IPR011527">
    <property type="entry name" value="ABC1_TM_dom"/>
</dbReference>
<dbReference type="GO" id="GO:0005886">
    <property type="term" value="C:plasma membrane"/>
    <property type="evidence" value="ECO:0007669"/>
    <property type="project" value="UniProtKB-SubCell"/>
</dbReference>
<feature type="transmembrane region" description="Helical" evidence="8">
    <location>
        <begin position="12"/>
        <end position="32"/>
    </location>
</feature>
<evidence type="ECO:0000313" key="12">
    <source>
        <dbReference type="Proteomes" id="UP000188602"/>
    </source>
</evidence>
<evidence type="ECO:0000256" key="3">
    <source>
        <dbReference type="ARBA" id="ARBA00022692"/>
    </source>
</evidence>
<dbReference type="Pfam" id="PF06472">
    <property type="entry name" value="ABC_membrane_2"/>
    <property type="match status" value="1"/>
</dbReference>
<dbReference type="InterPro" id="IPR050835">
    <property type="entry name" value="ABC_transporter_sub-D"/>
</dbReference>
<dbReference type="GO" id="GO:0140359">
    <property type="term" value="F:ABC-type transporter activity"/>
    <property type="evidence" value="ECO:0007669"/>
    <property type="project" value="InterPro"/>
</dbReference>
<organism evidence="11 12">
    <name type="scientific">Rodentibacter myodis</name>
    <dbReference type="NCBI Taxonomy" id="1907939"/>
    <lineage>
        <taxon>Bacteria</taxon>
        <taxon>Pseudomonadati</taxon>
        <taxon>Pseudomonadota</taxon>
        <taxon>Gammaproteobacteria</taxon>
        <taxon>Pasteurellales</taxon>
        <taxon>Pasteurellaceae</taxon>
        <taxon>Rodentibacter</taxon>
    </lineage>
</organism>
<feature type="transmembrane region" description="Helical" evidence="8">
    <location>
        <begin position="214"/>
        <end position="233"/>
    </location>
</feature>
<dbReference type="InterPro" id="IPR003439">
    <property type="entry name" value="ABC_transporter-like_ATP-bd"/>
</dbReference>
<keyword evidence="12" id="KW-1185">Reference proteome</keyword>
<evidence type="ECO:0000256" key="5">
    <source>
        <dbReference type="ARBA" id="ARBA00022840"/>
    </source>
</evidence>
<dbReference type="CDD" id="cd03223">
    <property type="entry name" value="ABCD_peroxisomal_ALDP"/>
    <property type="match status" value="1"/>
</dbReference>
<evidence type="ECO:0000256" key="7">
    <source>
        <dbReference type="ARBA" id="ARBA00023136"/>
    </source>
</evidence>
<dbReference type="PROSITE" id="PS00211">
    <property type="entry name" value="ABC_TRANSPORTER_1"/>
    <property type="match status" value="1"/>
</dbReference>
<reference evidence="11 12" key="1">
    <citation type="submission" date="2016-10" db="EMBL/GenBank/DDBJ databases">
        <title>Rodentibacter gen. nov. and new species.</title>
        <authorList>
            <person name="Christensen H."/>
        </authorList>
    </citation>
    <scope>NUCLEOTIDE SEQUENCE [LARGE SCALE GENOMIC DNA]</scope>
    <source>
        <strain evidence="11 12">Ac151</strain>
    </source>
</reference>
<keyword evidence="2" id="KW-0813">Transport</keyword>
<keyword evidence="3 8" id="KW-0812">Transmembrane</keyword>
<feature type="transmembrane region" description="Helical" evidence="8">
    <location>
        <begin position="57"/>
        <end position="77"/>
    </location>
</feature>
<dbReference type="PANTHER" id="PTHR11384">
    <property type="entry name" value="ATP-BINDING CASSETTE, SUB-FAMILY D MEMBER"/>
    <property type="match status" value="1"/>
</dbReference>
<dbReference type="PROSITE" id="PS50893">
    <property type="entry name" value="ABC_TRANSPORTER_2"/>
    <property type="match status" value="1"/>
</dbReference>
<dbReference type="EMBL" id="MLHQ01000041">
    <property type="protein sequence ID" value="OOF55337.1"/>
    <property type="molecule type" value="Genomic_DNA"/>
</dbReference>
<name>A0A1V3JFZ5_9PAST</name>
<feature type="domain" description="ABC transmembrane type-1" evidence="10">
    <location>
        <begin position="58"/>
        <end position="357"/>
    </location>
</feature>
<gene>
    <name evidence="11" type="ORF">BKL49_11740</name>
</gene>
<dbReference type="InterPro" id="IPR017871">
    <property type="entry name" value="ABC_transporter-like_CS"/>
</dbReference>
<comment type="subcellular location">
    <subcellularLocation>
        <location evidence="1">Cell membrane</location>
        <topology evidence="1">Multi-pass membrane protein</topology>
    </subcellularLocation>
</comment>
<dbReference type="GO" id="GO:0005524">
    <property type="term" value="F:ATP binding"/>
    <property type="evidence" value="ECO:0007669"/>
    <property type="project" value="UniProtKB-KW"/>
</dbReference>
<sequence length="586" mass="67652">MNWQTELNNSFNWILTALFWVVLGFIATLAALKQTPFGKKFWHIAAPSLTKQNSIKIIAFLLLLFLMILLEVRFSVLNSFFYNGLYSAMQALNAETFWFFAKLNALLVLVQVVHSIADYFLRQVFEIRWLESLNAVLVKRWLENKKYYRLKYERELPDNIDQRIEQDAREFITSTVQIVRGMINSILTTIEFTIILWSLSGMLSLFGLNIEKGVVFFIYAFIIFATLMSVWLGHPLIKLNFNKEKLNGDYRYGLIRVRDNAESIAFYHGESKEQALLKTKFAQIIHNRWTIVLKMLGLDGFNNGVTRVAKLLPLMLQAPRFFSGQIKLGDMHQTVQAFNRLMTALSFFRLFYEEFTLYQARLNRLYGFMTKLDELDNTEVSQPYRCSNRVALKDFGVKDEQGRILLNNINVVLESGDALLIQGASGTGKTTLLKAIAGIYPFETLGTAEHPCSGSLFLPQRPYMPQGTLREAICYPDIDPHHSELEQTLRDCCLEKYLHALDVENDWQAILSPGELQRVAFIRILLTKPDVVFLDETTSALDEATEHLLYQTIKERLPQMIILSIGHRNTLHQFHNRQLKLEVCIV</sequence>
<evidence type="ECO:0000259" key="9">
    <source>
        <dbReference type="PROSITE" id="PS50893"/>
    </source>
</evidence>